<gene>
    <name evidence="2" type="ORF">GCM10009733_078450</name>
</gene>
<dbReference type="GO" id="GO:0016787">
    <property type="term" value="F:hydrolase activity"/>
    <property type="evidence" value="ECO:0007669"/>
    <property type="project" value="UniProtKB-KW"/>
</dbReference>
<dbReference type="EMBL" id="BAAAMU010000083">
    <property type="protein sequence ID" value="GAA1669329.1"/>
    <property type="molecule type" value="Genomic_DNA"/>
</dbReference>
<dbReference type="Pfam" id="PF00144">
    <property type="entry name" value="Beta-lactamase"/>
    <property type="match status" value="1"/>
</dbReference>
<dbReference type="PANTHER" id="PTHR46825:SF7">
    <property type="entry name" value="D-ALANYL-D-ALANINE CARBOXYPEPTIDASE"/>
    <property type="match status" value="1"/>
</dbReference>
<dbReference type="InterPro" id="IPR001466">
    <property type="entry name" value="Beta-lactam-related"/>
</dbReference>
<dbReference type="InterPro" id="IPR050491">
    <property type="entry name" value="AmpC-like"/>
</dbReference>
<dbReference type="PANTHER" id="PTHR46825">
    <property type="entry name" value="D-ALANYL-D-ALANINE-CARBOXYPEPTIDASE/ENDOPEPTIDASE AMPH"/>
    <property type="match status" value="1"/>
</dbReference>
<dbReference type="Proteomes" id="UP001500064">
    <property type="component" value="Unassembled WGS sequence"/>
</dbReference>
<dbReference type="RefSeq" id="WP_346111825.1">
    <property type="nucleotide sequence ID" value="NZ_BAAAMU010000083.1"/>
</dbReference>
<dbReference type="Gene3D" id="3.40.710.10">
    <property type="entry name" value="DD-peptidase/beta-lactamase superfamily"/>
    <property type="match status" value="1"/>
</dbReference>
<dbReference type="InterPro" id="IPR012338">
    <property type="entry name" value="Beta-lactam/transpept-like"/>
</dbReference>
<proteinExistence type="predicted"/>
<reference evidence="2 3" key="1">
    <citation type="journal article" date="2019" name="Int. J. Syst. Evol. Microbiol.">
        <title>The Global Catalogue of Microorganisms (GCM) 10K type strain sequencing project: providing services to taxonomists for standard genome sequencing and annotation.</title>
        <authorList>
            <consortium name="The Broad Institute Genomics Platform"/>
            <consortium name="The Broad Institute Genome Sequencing Center for Infectious Disease"/>
            <person name="Wu L."/>
            <person name="Ma J."/>
        </authorList>
    </citation>
    <scope>NUCLEOTIDE SEQUENCE [LARGE SCALE GENOMIC DNA]</scope>
    <source>
        <strain evidence="2 3">JCM 13929</strain>
    </source>
</reference>
<accession>A0ABN2GD59</accession>
<sequence length="389" mass="42106">MRRARHPRAAVLSVLVLGLGLVVIPATAGVRAAEGAGTIPRPDRPPTALQRVLDEAVRQGSPGALAQSRTYGTVRNLSSGVADIRTRRPPRADMRFRAGSVTKTFVATVILRLVAAGRLELDDTIGDVLPGVVPEPGDDTITIRMLLNHTSGLYDYTLDPRVEQIVVSDPTHCFTPAELVRFAAEHPLSFPPGTSWAYSNTDYTLLSMVIEKITGRSYAQEITRTLLRPLGLRDTYFPGCSPRIRGPHMSGYTRADPAQPEIEDVTTYNPSFAAGEGDMISTVGDLNRFDTALLAGRLLPARLLRMMLTPTPGSFPGSDTFRYGLGVVIATTSCGVTTYGHAGEIQGWQTWMSGTLGGRHAMSFVLNSDWLDQGGIIIRAVNAEYCRTL</sequence>
<keyword evidence="3" id="KW-1185">Reference proteome</keyword>
<dbReference type="SUPFAM" id="SSF56601">
    <property type="entry name" value="beta-lactamase/transpeptidase-like"/>
    <property type="match status" value="1"/>
</dbReference>
<protein>
    <submittedName>
        <fullName evidence="2">Serine hydrolase domain-containing protein</fullName>
    </submittedName>
</protein>
<keyword evidence="2" id="KW-0378">Hydrolase</keyword>
<evidence type="ECO:0000313" key="3">
    <source>
        <dbReference type="Proteomes" id="UP001500064"/>
    </source>
</evidence>
<organism evidence="2 3">
    <name type="scientific">Nonomuraea maheshkhaliensis</name>
    <dbReference type="NCBI Taxonomy" id="419590"/>
    <lineage>
        <taxon>Bacteria</taxon>
        <taxon>Bacillati</taxon>
        <taxon>Actinomycetota</taxon>
        <taxon>Actinomycetes</taxon>
        <taxon>Streptosporangiales</taxon>
        <taxon>Streptosporangiaceae</taxon>
        <taxon>Nonomuraea</taxon>
    </lineage>
</organism>
<evidence type="ECO:0000259" key="1">
    <source>
        <dbReference type="Pfam" id="PF00144"/>
    </source>
</evidence>
<comment type="caution">
    <text evidence="2">The sequence shown here is derived from an EMBL/GenBank/DDBJ whole genome shotgun (WGS) entry which is preliminary data.</text>
</comment>
<name>A0ABN2GD59_9ACTN</name>
<feature type="domain" description="Beta-lactamase-related" evidence="1">
    <location>
        <begin position="50"/>
        <end position="368"/>
    </location>
</feature>
<evidence type="ECO:0000313" key="2">
    <source>
        <dbReference type="EMBL" id="GAA1669329.1"/>
    </source>
</evidence>